<dbReference type="InterPro" id="IPR011990">
    <property type="entry name" value="TPR-like_helical_dom_sf"/>
</dbReference>
<dbReference type="SUPFAM" id="SSF46894">
    <property type="entry name" value="C-terminal effector domain of the bipartite response regulators"/>
    <property type="match status" value="1"/>
</dbReference>
<dbReference type="EMBL" id="JBHSRF010000001">
    <property type="protein sequence ID" value="MFC6079667.1"/>
    <property type="molecule type" value="Genomic_DNA"/>
</dbReference>
<name>A0ABW1N9U8_9ACTN</name>
<dbReference type="Proteomes" id="UP001596137">
    <property type="component" value="Unassembled WGS sequence"/>
</dbReference>
<proteinExistence type="predicted"/>
<dbReference type="PANTHER" id="PTHR47691:SF3">
    <property type="entry name" value="HTH-TYPE TRANSCRIPTIONAL REGULATOR RV0890C-RELATED"/>
    <property type="match status" value="1"/>
</dbReference>
<dbReference type="RefSeq" id="WP_380745943.1">
    <property type="nucleotide sequence ID" value="NZ_JBHSRF010000001.1"/>
</dbReference>
<dbReference type="InterPro" id="IPR000792">
    <property type="entry name" value="Tscrpt_reg_LuxR_C"/>
</dbReference>
<keyword evidence="2" id="KW-0547">Nucleotide-binding</keyword>
<dbReference type="CDD" id="cd06170">
    <property type="entry name" value="LuxR_C_like"/>
    <property type="match status" value="1"/>
</dbReference>
<dbReference type="Gene3D" id="3.40.50.300">
    <property type="entry name" value="P-loop containing nucleotide triphosphate hydrolases"/>
    <property type="match status" value="1"/>
</dbReference>
<sequence length="760" mass="82883">MADVRSKLSTSRLVTLVGAGGVGKTRLAARIATEVRRAYPGGVWFVELSTAETCDLLPQSVADALRIQEDPARPAMESVVEYLRDRRALLILDNCEHRLHDCSVLLQELLACAPELQVIVTSRQALGIAGEQTLSVLPLPLPDPDRPGLPTENLAQVDAIRLFAERAAAVVPGFAVTDGNRDAVVRICRRLDGIPLVIELAAVRLRALSVGQLLERLDDRFRLLTAGSSAASKRHQTLRALIDWSYELCTGPERLLWGRASVFAGSLDLEAAEAVCPGDGIAREEVIDLVIGLVEKSVLLREEHPRGVRYRLLDTIQEYGAESLAASGDHERLALRHRDYYAGMAAAARERLFSGAQLELLTRLRLEHANLRAALRFSLDHPDGAETCLRMAIDLLYHWKTSNHVREGRRWLDEALAQVTEPSGTRARALAGNGWLAIFQGEKADALAMLMESRSLAERLGLDEVLADVVLYSGMIAMDDRDPESAKKLYHEALAGHRAAGNDRGVALTLNRLCLAYSEEGESERAVAAAEESLSICAAHGEGWHRAYALMALAVEMWRRGEVTRATSLAQDSLRFTGAMDDWLGIRVALEVLAWAAARDRDCGRAARLLGAVCNVRRTPGMPLSGFGHLAEFHDECTARIRTAIGPSGLARAASEGAWLPLEEILSYALGERELASEPAVRPSPLTRRETEIAELVARGLSNKEIAATLVIAQRTAEGHIEHIMGKLSVHSRAQIAVWAEEQRASHGPEPPAGTNQPGH</sequence>
<dbReference type="InterPro" id="IPR002182">
    <property type="entry name" value="NB-ARC"/>
</dbReference>
<dbReference type="PRINTS" id="PR00038">
    <property type="entry name" value="HTHLUXR"/>
</dbReference>
<dbReference type="InterPro" id="IPR036388">
    <property type="entry name" value="WH-like_DNA-bd_sf"/>
</dbReference>
<reference evidence="3" key="1">
    <citation type="journal article" date="2019" name="Int. J. Syst. Evol. Microbiol.">
        <title>The Global Catalogue of Microorganisms (GCM) 10K type strain sequencing project: providing services to taxonomists for standard genome sequencing and annotation.</title>
        <authorList>
            <consortium name="The Broad Institute Genomics Platform"/>
            <consortium name="The Broad Institute Genome Sequencing Center for Infectious Disease"/>
            <person name="Wu L."/>
            <person name="Ma J."/>
        </authorList>
    </citation>
    <scope>NUCLEOTIDE SEQUENCE [LARGE SCALE GENOMIC DNA]</scope>
    <source>
        <strain evidence="3">JCM 30346</strain>
    </source>
</reference>
<gene>
    <name evidence="2" type="ORF">ACFP1K_00725</name>
</gene>
<keyword evidence="3" id="KW-1185">Reference proteome</keyword>
<feature type="domain" description="HTH luxR-type" evidence="1">
    <location>
        <begin position="679"/>
        <end position="744"/>
    </location>
</feature>
<dbReference type="Pfam" id="PF00931">
    <property type="entry name" value="NB-ARC"/>
    <property type="match status" value="1"/>
</dbReference>
<dbReference type="PROSITE" id="PS50043">
    <property type="entry name" value="HTH_LUXR_2"/>
    <property type="match status" value="1"/>
</dbReference>
<dbReference type="InterPro" id="IPR027417">
    <property type="entry name" value="P-loop_NTPase"/>
</dbReference>
<accession>A0ABW1N9U8</accession>
<dbReference type="SUPFAM" id="SSF48452">
    <property type="entry name" value="TPR-like"/>
    <property type="match status" value="1"/>
</dbReference>
<dbReference type="Gene3D" id="1.25.40.10">
    <property type="entry name" value="Tetratricopeptide repeat domain"/>
    <property type="match status" value="1"/>
</dbReference>
<evidence type="ECO:0000313" key="2">
    <source>
        <dbReference type="EMBL" id="MFC6079667.1"/>
    </source>
</evidence>
<keyword evidence="2" id="KW-0067">ATP-binding</keyword>
<protein>
    <submittedName>
        <fullName evidence="2">ATP-binding protein</fullName>
    </submittedName>
</protein>
<dbReference type="PRINTS" id="PR00364">
    <property type="entry name" value="DISEASERSIST"/>
</dbReference>
<dbReference type="GO" id="GO:0005524">
    <property type="term" value="F:ATP binding"/>
    <property type="evidence" value="ECO:0007669"/>
    <property type="project" value="UniProtKB-KW"/>
</dbReference>
<comment type="caution">
    <text evidence="2">The sequence shown here is derived from an EMBL/GenBank/DDBJ whole genome shotgun (WGS) entry which is preliminary data.</text>
</comment>
<dbReference type="Pfam" id="PF00196">
    <property type="entry name" value="GerE"/>
    <property type="match status" value="1"/>
</dbReference>
<evidence type="ECO:0000259" key="1">
    <source>
        <dbReference type="PROSITE" id="PS50043"/>
    </source>
</evidence>
<dbReference type="SUPFAM" id="SSF52540">
    <property type="entry name" value="P-loop containing nucleoside triphosphate hydrolases"/>
    <property type="match status" value="1"/>
</dbReference>
<dbReference type="PANTHER" id="PTHR47691">
    <property type="entry name" value="REGULATOR-RELATED"/>
    <property type="match status" value="1"/>
</dbReference>
<dbReference type="InterPro" id="IPR016032">
    <property type="entry name" value="Sig_transdc_resp-reg_C-effctor"/>
</dbReference>
<organism evidence="2 3">
    <name type="scientific">Sphaerisporangium aureirubrum</name>
    <dbReference type="NCBI Taxonomy" id="1544736"/>
    <lineage>
        <taxon>Bacteria</taxon>
        <taxon>Bacillati</taxon>
        <taxon>Actinomycetota</taxon>
        <taxon>Actinomycetes</taxon>
        <taxon>Streptosporangiales</taxon>
        <taxon>Streptosporangiaceae</taxon>
        <taxon>Sphaerisporangium</taxon>
    </lineage>
</organism>
<dbReference type="Gene3D" id="1.10.10.10">
    <property type="entry name" value="Winged helix-like DNA-binding domain superfamily/Winged helix DNA-binding domain"/>
    <property type="match status" value="1"/>
</dbReference>
<dbReference type="SMART" id="SM00421">
    <property type="entry name" value="HTH_LUXR"/>
    <property type="match status" value="1"/>
</dbReference>
<evidence type="ECO:0000313" key="3">
    <source>
        <dbReference type="Proteomes" id="UP001596137"/>
    </source>
</evidence>